<comment type="caution">
    <text evidence="2">The sequence shown here is derived from an EMBL/GenBank/DDBJ whole genome shotgun (WGS) entry which is preliminary data.</text>
</comment>
<evidence type="ECO:0000256" key="1">
    <source>
        <dbReference type="SAM" id="MobiDB-lite"/>
    </source>
</evidence>
<reference evidence="3" key="1">
    <citation type="submission" date="2019-07" db="EMBL/GenBank/DDBJ databases">
        <title>De Novo Assembly of kiwifruit Actinidia rufa.</title>
        <authorList>
            <person name="Sugita-Konishi S."/>
            <person name="Sato K."/>
            <person name="Mori E."/>
            <person name="Abe Y."/>
            <person name="Kisaki G."/>
            <person name="Hamano K."/>
            <person name="Suezawa K."/>
            <person name="Otani M."/>
            <person name="Fukuda T."/>
            <person name="Manabe T."/>
            <person name="Gomi K."/>
            <person name="Tabuchi M."/>
            <person name="Akimitsu K."/>
            <person name="Kataoka I."/>
        </authorList>
    </citation>
    <scope>NUCLEOTIDE SEQUENCE [LARGE SCALE GENOMIC DNA]</scope>
    <source>
        <strain evidence="3">cv. Fuchu</strain>
    </source>
</reference>
<protein>
    <submittedName>
        <fullName evidence="2">Uncharacterized protein</fullName>
    </submittedName>
</protein>
<gene>
    <name evidence="2" type="ORF">Acr_00g0069990</name>
</gene>
<organism evidence="2 3">
    <name type="scientific">Actinidia rufa</name>
    <dbReference type="NCBI Taxonomy" id="165716"/>
    <lineage>
        <taxon>Eukaryota</taxon>
        <taxon>Viridiplantae</taxon>
        <taxon>Streptophyta</taxon>
        <taxon>Embryophyta</taxon>
        <taxon>Tracheophyta</taxon>
        <taxon>Spermatophyta</taxon>
        <taxon>Magnoliopsida</taxon>
        <taxon>eudicotyledons</taxon>
        <taxon>Gunneridae</taxon>
        <taxon>Pentapetalae</taxon>
        <taxon>asterids</taxon>
        <taxon>Ericales</taxon>
        <taxon>Actinidiaceae</taxon>
        <taxon>Actinidia</taxon>
    </lineage>
</organism>
<evidence type="ECO:0000313" key="2">
    <source>
        <dbReference type="EMBL" id="GFS40711.1"/>
    </source>
</evidence>
<dbReference type="Proteomes" id="UP000585474">
    <property type="component" value="Unassembled WGS sequence"/>
</dbReference>
<dbReference type="AlphaFoldDB" id="A0A7J0DR32"/>
<name>A0A7J0DR32_9ERIC</name>
<evidence type="ECO:0000313" key="3">
    <source>
        <dbReference type="Proteomes" id="UP000585474"/>
    </source>
</evidence>
<proteinExistence type="predicted"/>
<feature type="region of interest" description="Disordered" evidence="1">
    <location>
        <begin position="1"/>
        <end position="23"/>
    </location>
</feature>
<keyword evidence="3" id="KW-1185">Reference proteome</keyword>
<feature type="region of interest" description="Disordered" evidence="1">
    <location>
        <begin position="45"/>
        <end position="65"/>
    </location>
</feature>
<sequence>MSSLKKIVSSSKKRSGKSKSSCSNVSVAADQNICAPNAAGTCIPKTHMQKQAPKATAKPDPKPKKVNSLSLALFVYYSIF</sequence>
<feature type="compositionally biased region" description="Low complexity" evidence="1">
    <location>
        <begin position="1"/>
        <end position="10"/>
    </location>
</feature>
<accession>A0A7J0DR32</accession>
<dbReference type="EMBL" id="BJWL01000358">
    <property type="protein sequence ID" value="GFS40711.1"/>
    <property type="molecule type" value="Genomic_DNA"/>
</dbReference>